<accession>A0ABQ6GU44</accession>
<comment type="caution">
    <text evidence="2">The sequence shown here is derived from an EMBL/GenBank/DDBJ whole genome shotgun (WGS) entry which is preliminary data.</text>
</comment>
<evidence type="ECO:0000313" key="3">
    <source>
        <dbReference type="Proteomes" id="UP001157186"/>
    </source>
</evidence>
<evidence type="ECO:0000313" key="2">
    <source>
        <dbReference type="EMBL" id="GLX79438.1"/>
    </source>
</evidence>
<proteinExistence type="predicted"/>
<sequence>MKCITVNIMAIIISTVSCLTYLPAASASSESITVNIHTDNLNDFLGITNQAHNSALSVTTNQLLFANLAIKLNFNYMTTQRSTTQMDEGENICLIDRIKTPLRASKYLFSLPVNLYLSRRFYQNIHAPVINDPELLIDGALDLLAFFKKYPDKKLLLSHKISYGNALDNLLANLPDKNKTYRRGAAHETAIVDMLVFERVNYTLLYPQQISEQNIKTPLRSYEIAGIPPFVAGRLMCTNSAEMQLFIEKVNQTLKRLYDNKILFNAHLTFIPDEYADVLAKYFHQATTETMF</sequence>
<evidence type="ECO:0000256" key="1">
    <source>
        <dbReference type="SAM" id="SignalP"/>
    </source>
</evidence>
<feature type="chain" id="PRO_5047168307" description="Solute-binding protein family 3/N-terminal domain-containing protein" evidence="1">
    <location>
        <begin position="28"/>
        <end position="292"/>
    </location>
</feature>
<keyword evidence="1" id="KW-0732">Signal</keyword>
<reference evidence="2 3" key="1">
    <citation type="submission" date="2023-03" db="EMBL/GenBank/DDBJ databases">
        <title>Draft genome sequence of Thalassotalea insulae KCTC 62186T.</title>
        <authorList>
            <person name="Sawabe T."/>
        </authorList>
    </citation>
    <scope>NUCLEOTIDE SEQUENCE [LARGE SCALE GENOMIC DNA]</scope>
    <source>
        <strain evidence="2 3">KCTC 62186</strain>
    </source>
</reference>
<dbReference type="Proteomes" id="UP001157186">
    <property type="component" value="Unassembled WGS sequence"/>
</dbReference>
<dbReference type="EMBL" id="BSST01000001">
    <property type="protein sequence ID" value="GLX79438.1"/>
    <property type="molecule type" value="Genomic_DNA"/>
</dbReference>
<name>A0ABQ6GU44_9GAMM</name>
<keyword evidence="3" id="KW-1185">Reference proteome</keyword>
<dbReference type="PROSITE" id="PS51257">
    <property type="entry name" value="PROKAR_LIPOPROTEIN"/>
    <property type="match status" value="1"/>
</dbReference>
<feature type="signal peptide" evidence="1">
    <location>
        <begin position="1"/>
        <end position="27"/>
    </location>
</feature>
<organism evidence="2 3">
    <name type="scientific">Thalassotalea insulae</name>
    <dbReference type="NCBI Taxonomy" id="2056778"/>
    <lineage>
        <taxon>Bacteria</taxon>
        <taxon>Pseudomonadati</taxon>
        <taxon>Pseudomonadota</taxon>
        <taxon>Gammaproteobacteria</taxon>
        <taxon>Alteromonadales</taxon>
        <taxon>Colwelliaceae</taxon>
        <taxon>Thalassotalea</taxon>
    </lineage>
</organism>
<evidence type="ECO:0008006" key="4">
    <source>
        <dbReference type="Google" id="ProtNLM"/>
    </source>
</evidence>
<protein>
    <recommendedName>
        <fullName evidence="4">Solute-binding protein family 3/N-terminal domain-containing protein</fullName>
    </recommendedName>
</protein>
<gene>
    <name evidence="2" type="ORF">tinsulaeT_27780</name>
</gene>